<evidence type="ECO:0000256" key="4">
    <source>
        <dbReference type="ARBA" id="ARBA00023136"/>
    </source>
</evidence>
<dbReference type="GO" id="GO:0016020">
    <property type="term" value="C:membrane"/>
    <property type="evidence" value="ECO:0007669"/>
    <property type="project" value="UniProtKB-SubCell"/>
</dbReference>
<evidence type="ECO:0000313" key="8">
    <source>
        <dbReference type="Proteomes" id="UP000004263"/>
    </source>
</evidence>
<dbReference type="Gene3D" id="1.20.120.960">
    <property type="entry name" value="Histidine kinase NarX, sensor domain"/>
    <property type="match status" value="1"/>
</dbReference>
<evidence type="ECO:0000256" key="1">
    <source>
        <dbReference type="ARBA" id="ARBA00004141"/>
    </source>
</evidence>
<evidence type="ECO:0000259" key="6">
    <source>
        <dbReference type="Pfam" id="PF13675"/>
    </source>
</evidence>
<dbReference type="OrthoDB" id="952521at2"/>
<gene>
    <name evidence="7" type="ORF">RED65_06177</name>
</gene>
<dbReference type="STRING" id="207949.RED65_06177"/>
<dbReference type="Pfam" id="PF13675">
    <property type="entry name" value="PilJ"/>
    <property type="match status" value="2"/>
</dbReference>
<protein>
    <recommendedName>
        <fullName evidence="6">NarX-like N-terminal domain-containing protein</fullName>
    </recommendedName>
</protein>
<organism evidence="7 8">
    <name type="scientific">Bermanella marisrubri</name>
    <dbReference type="NCBI Taxonomy" id="207949"/>
    <lineage>
        <taxon>Bacteria</taxon>
        <taxon>Pseudomonadati</taxon>
        <taxon>Pseudomonadota</taxon>
        <taxon>Gammaproteobacteria</taxon>
        <taxon>Oceanospirillales</taxon>
        <taxon>Oceanospirillaceae</taxon>
        <taxon>Bermanella</taxon>
    </lineage>
</organism>
<dbReference type="RefSeq" id="WP_007016482.1">
    <property type="nucleotide sequence ID" value="NZ_AAQH01000014.1"/>
</dbReference>
<reference evidence="7 8" key="1">
    <citation type="submission" date="2006-03" db="EMBL/GenBank/DDBJ databases">
        <authorList>
            <person name="Pinhassi J."/>
            <person name="Pedros-Alio C."/>
            <person name="Ferriera S."/>
            <person name="Johnson J."/>
            <person name="Kravitz S."/>
            <person name="Halpern A."/>
            <person name="Remington K."/>
            <person name="Beeson K."/>
            <person name="Tran B."/>
            <person name="Rogers Y.-H."/>
            <person name="Friedman R."/>
            <person name="Venter J.C."/>
        </authorList>
    </citation>
    <scope>NUCLEOTIDE SEQUENCE [LARGE SCALE GENOMIC DNA]</scope>
    <source>
        <strain evidence="7 8">RED65</strain>
    </source>
</reference>
<comment type="subcellular location">
    <subcellularLocation>
        <location evidence="1">Membrane</location>
        <topology evidence="1">Multi-pass membrane protein</topology>
    </subcellularLocation>
</comment>
<keyword evidence="3" id="KW-1133">Transmembrane helix</keyword>
<evidence type="ECO:0000256" key="3">
    <source>
        <dbReference type="ARBA" id="ARBA00022989"/>
    </source>
</evidence>
<feature type="domain" description="NarX-like N-terminal" evidence="6">
    <location>
        <begin position="143"/>
        <end position="227"/>
    </location>
</feature>
<dbReference type="EMBL" id="AAQH01000014">
    <property type="protein sequence ID" value="EAT11712.1"/>
    <property type="molecule type" value="Genomic_DNA"/>
</dbReference>
<proteinExistence type="predicted"/>
<comment type="caution">
    <text evidence="7">The sequence shown here is derived from an EMBL/GenBank/DDBJ whole genome shotgun (WGS) entry which is preliminary data.</text>
</comment>
<accession>Q1N0F2</accession>
<dbReference type="InterPro" id="IPR042295">
    <property type="entry name" value="NarX-like_N_sf"/>
</dbReference>
<dbReference type="Proteomes" id="UP000004263">
    <property type="component" value="Unassembled WGS sequence"/>
</dbReference>
<feature type="domain" description="NarX-like N-terminal" evidence="6">
    <location>
        <begin position="23"/>
        <end position="75"/>
    </location>
</feature>
<feature type="chain" id="PRO_5004194687" description="NarX-like N-terminal domain-containing protein" evidence="5">
    <location>
        <begin position="22"/>
        <end position="268"/>
    </location>
</feature>
<evidence type="ECO:0000313" key="7">
    <source>
        <dbReference type="EMBL" id="EAT11712.1"/>
    </source>
</evidence>
<name>Q1N0F2_9GAMM</name>
<keyword evidence="2" id="KW-0812">Transmembrane</keyword>
<sequence>MRSFIALIVLCLSVLSTPAYSEVQSLSQAINESGRLRMLSQRMAKSKLLSAMEIQPEKAQVQYRDSLALFKKNLVDLIIFSDQVDQSGSMNVQLKQIQSALQAFTNISENYDITPLIPNLLMTSDQLLMQCETLVTELENIANRRSAKWVNLSGRQRMLSQRIAKLYTAIALSKDETHKADLQQAVQEFESALNQLISSPDNTQFVRYKLNNVLTQWNFSKQGFLALEKGQSTPLVISITTESILKQMNDITALYQEIDLNKTRLAAN</sequence>
<keyword evidence="5" id="KW-0732">Signal</keyword>
<evidence type="ECO:0000256" key="5">
    <source>
        <dbReference type="SAM" id="SignalP"/>
    </source>
</evidence>
<dbReference type="HOGENOM" id="CLU_076817_0_0_6"/>
<keyword evidence="4" id="KW-0472">Membrane</keyword>
<evidence type="ECO:0000256" key="2">
    <source>
        <dbReference type="ARBA" id="ARBA00022692"/>
    </source>
</evidence>
<dbReference type="InterPro" id="IPR029095">
    <property type="entry name" value="NarX-like_N"/>
</dbReference>
<keyword evidence="8" id="KW-1185">Reference proteome</keyword>
<dbReference type="AlphaFoldDB" id="Q1N0F2"/>
<feature type="signal peptide" evidence="5">
    <location>
        <begin position="1"/>
        <end position="21"/>
    </location>
</feature>